<dbReference type="EMBL" id="CAJOBH010073470">
    <property type="protein sequence ID" value="CAF4482991.1"/>
    <property type="molecule type" value="Genomic_DNA"/>
</dbReference>
<proteinExistence type="predicted"/>
<evidence type="ECO:0000313" key="5">
    <source>
        <dbReference type="EMBL" id="CAF4803247.1"/>
    </source>
</evidence>
<evidence type="ECO:0000313" key="6">
    <source>
        <dbReference type="Proteomes" id="UP000663855"/>
    </source>
</evidence>
<evidence type="ECO:0000313" key="2">
    <source>
        <dbReference type="EMBL" id="CAF1386131.1"/>
    </source>
</evidence>
<dbReference type="EMBL" id="CAJOBJ010150349">
    <property type="protein sequence ID" value="CAF4803247.1"/>
    <property type="molecule type" value="Genomic_DNA"/>
</dbReference>
<sequence length="302" mass="34820">MQPITNRQTEHVACLSIPSDNCIQLIAHAAIINIRYKVSQENVALLCCCLPSLVRQIMYKRPWLKPNDIITCLSSDIMKEAMDCFDDNDCLNSRNKAFDEKRVDKQLNDNDSMKSHQYDSNSLSSYQSKKQVTSDDSILSEDSSQLDLESQKNTNRKKEKKVDDSLENWKINGKKVNGKRKFSPQSLNNQRNKDIKSTILVSSTDTQNKLENSDTNSSVRTLQDGRNTKKDFDKINFKLKLKLDSRPSRHLIEYPAEKDSNISQHVEKCLAFYYKIREYFDDDTSALLLKCCLCYGDCSRKK</sequence>
<accession>A0A815JSA5</accession>
<dbReference type="Proteomes" id="UP000681967">
    <property type="component" value="Unassembled WGS sequence"/>
</dbReference>
<reference evidence="2" key="1">
    <citation type="submission" date="2021-02" db="EMBL/GenBank/DDBJ databases">
        <authorList>
            <person name="Nowell W R."/>
        </authorList>
    </citation>
    <scope>NUCLEOTIDE SEQUENCE</scope>
</reference>
<feature type="compositionally biased region" description="Basic residues" evidence="1">
    <location>
        <begin position="172"/>
        <end position="182"/>
    </location>
</feature>
<evidence type="ECO:0000313" key="4">
    <source>
        <dbReference type="EMBL" id="CAF4482991.1"/>
    </source>
</evidence>
<feature type="compositionally biased region" description="Basic and acidic residues" evidence="1">
    <location>
        <begin position="101"/>
        <end position="117"/>
    </location>
</feature>
<dbReference type="Proteomes" id="UP000681720">
    <property type="component" value="Unassembled WGS sequence"/>
</dbReference>
<dbReference type="AlphaFoldDB" id="A0A815JSA5"/>
<dbReference type="Proteomes" id="UP000663834">
    <property type="component" value="Unassembled WGS sequence"/>
</dbReference>
<feature type="compositionally biased region" description="Low complexity" evidence="1">
    <location>
        <begin position="134"/>
        <end position="148"/>
    </location>
</feature>
<name>A0A815JSA5_9BILA</name>
<protein>
    <submittedName>
        <fullName evidence="2">Uncharacterized protein</fullName>
    </submittedName>
</protein>
<feature type="compositionally biased region" description="Polar residues" evidence="1">
    <location>
        <begin position="118"/>
        <end position="131"/>
    </location>
</feature>
<gene>
    <name evidence="4" type="ORF">BYL167_LOCUS35221</name>
    <name evidence="2" type="ORF">CJN711_LOCUS21204</name>
    <name evidence="5" type="ORF">GIL414_LOCUS47253</name>
    <name evidence="3" type="ORF">KQP761_LOCUS28958</name>
</gene>
<comment type="caution">
    <text evidence="2">The sequence shown here is derived from an EMBL/GenBank/DDBJ whole genome shotgun (WGS) entry which is preliminary data.</text>
</comment>
<evidence type="ECO:0000313" key="3">
    <source>
        <dbReference type="EMBL" id="CAF1645666.1"/>
    </source>
</evidence>
<dbReference type="EMBL" id="CAJNOV010010041">
    <property type="protein sequence ID" value="CAF1386131.1"/>
    <property type="molecule type" value="Genomic_DNA"/>
</dbReference>
<dbReference type="OrthoDB" id="9997530at2759"/>
<feature type="region of interest" description="Disordered" evidence="1">
    <location>
        <begin position="101"/>
        <end position="199"/>
    </location>
</feature>
<organism evidence="2 6">
    <name type="scientific">Rotaria magnacalcarata</name>
    <dbReference type="NCBI Taxonomy" id="392030"/>
    <lineage>
        <taxon>Eukaryota</taxon>
        <taxon>Metazoa</taxon>
        <taxon>Spiralia</taxon>
        <taxon>Gnathifera</taxon>
        <taxon>Rotifera</taxon>
        <taxon>Eurotatoria</taxon>
        <taxon>Bdelloidea</taxon>
        <taxon>Philodinida</taxon>
        <taxon>Philodinidae</taxon>
        <taxon>Rotaria</taxon>
    </lineage>
</organism>
<evidence type="ECO:0000256" key="1">
    <source>
        <dbReference type="SAM" id="MobiDB-lite"/>
    </source>
</evidence>
<dbReference type="Proteomes" id="UP000663855">
    <property type="component" value="Unassembled WGS sequence"/>
</dbReference>
<dbReference type="EMBL" id="CAJNOW010015838">
    <property type="protein sequence ID" value="CAF1645666.1"/>
    <property type="molecule type" value="Genomic_DNA"/>
</dbReference>